<dbReference type="Pfam" id="PF16925">
    <property type="entry name" value="TetR_C_13"/>
    <property type="match status" value="1"/>
</dbReference>
<keyword evidence="2 4" id="KW-0238">DNA-binding</keyword>
<dbReference type="RefSeq" id="WP_116176076.1">
    <property type="nucleotide sequence ID" value="NZ_CP144375.1"/>
</dbReference>
<dbReference type="GO" id="GO:0003677">
    <property type="term" value="F:DNA binding"/>
    <property type="evidence" value="ECO:0007669"/>
    <property type="project" value="UniProtKB-UniRule"/>
</dbReference>
<accession>A0A3E0HHC7</accession>
<evidence type="ECO:0000313" key="7">
    <source>
        <dbReference type="Proteomes" id="UP000256269"/>
    </source>
</evidence>
<dbReference type="OrthoDB" id="9805134at2"/>
<comment type="caution">
    <text evidence="6">The sequence shown here is derived from an EMBL/GenBank/DDBJ whole genome shotgun (WGS) entry which is preliminary data.</text>
</comment>
<dbReference type="SUPFAM" id="SSF46689">
    <property type="entry name" value="Homeodomain-like"/>
    <property type="match status" value="1"/>
</dbReference>
<dbReference type="PROSITE" id="PS50977">
    <property type="entry name" value="HTH_TETR_2"/>
    <property type="match status" value="1"/>
</dbReference>
<dbReference type="InterPro" id="IPR036271">
    <property type="entry name" value="Tet_transcr_reg_TetR-rel_C_sf"/>
</dbReference>
<keyword evidence="7" id="KW-1185">Reference proteome</keyword>
<dbReference type="PANTHER" id="PTHR47506:SF1">
    <property type="entry name" value="HTH-TYPE TRANSCRIPTIONAL REGULATOR YJDC"/>
    <property type="match status" value="1"/>
</dbReference>
<feature type="domain" description="HTH tetR-type" evidence="5">
    <location>
        <begin position="6"/>
        <end position="66"/>
    </location>
</feature>
<reference evidence="6 7" key="1">
    <citation type="submission" date="2018-08" db="EMBL/GenBank/DDBJ databases">
        <title>Genomic Encyclopedia of Archaeal and Bacterial Type Strains, Phase II (KMG-II): from individual species to whole genera.</title>
        <authorList>
            <person name="Goeker M."/>
        </authorList>
    </citation>
    <scope>NUCLEOTIDE SEQUENCE [LARGE SCALE GENOMIC DNA]</scope>
    <source>
        <strain evidence="6 7">DSM 45791</strain>
    </source>
</reference>
<dbReference type="Gene3D" id="1.10.10.60">
    <property type="entry name" value="Homeodomain-like"/>
    <property type="match status" value="1"/>
</dbReference>
<evidence type="ECO:0000259" key="5">
    <source>
        <dbReference type="PROSITE" id="PS50977"/>
    </source>
</evidence>
<dbReference type="AlphaFoldDB" id="A0A3E0HHC7"/>
<evidence type="ECO:0000313" key="6">
    <source>
        <dbReference type="EMBL" id="REH45899.1"/>
    </source>
</evidence>
<name>A0A3E0HHC7_9PSEU</name>
<dbReference type="PRINTS" id="PR00455">
    <property type="entry name" value="HTHTETR"/>
</dbReference>
<organism evidence="6 7">
    <name type="scientific">Kutzneria buriramensis</name>
    <dbReference type="NCBI Taxonomy" id="1045776"/>
    <lineage>
        <taxon>Bacteria</taxon>
        <taxon>Bacillati</taxon>
        <taxon>Actinomycetota</taxon>
        <taxon>Actinomycetes</taxon>
        <taxon>Pseudonocardiales</taxon>
        <taxon>Pseudonocardiaceae</taxon>
        <taxon>Kutzneria</taxon>
    </lineage>
</organism>
<evidence type="ECO:0000256" key="2">
    <source>
        <dbReference type="ARBA" id="ARBA00023125"/>
    </source>
</evidence>
<dbReference type="InterPro" id="IPR011075">
    <property type="entry name" value="TetR_C"/>
</dbReference>
<gene>
    <name evidence="6" type="ORF">BCF44_10731</name>
</gene>
<sequence length="207" mass="22780">MARHREFDVGRACEAAMELFWRKGYEATSVNDLVAHLGIAKASLYATFGTKHDLYTTALGRYVERTNDQIVRDLSGPGSALAAVQRLVDRFADEILADEQRRGCMVVNAATERLPGDHSAVRLVEHSWDVLETSLTMALSRALAEGELRAGSDPRALARMLMALLQGMRVFGKSEYAADRVRDAAREARRVVQPDSGTNGLEMRGDG</sequence>
<dbReference type="SUPFAM" id="SSF48498">
    <property type="entry name" value="Tetracyclin repressor-like, C-terminal domain"/>
    <property type="match status" value="1"/>
</dbReference>
<feature type="DNA-binding region" description="H-T-H motif" evidence="4">
    <location>
        <begin position="29"/>
        <end position="48"/>
    </location>
</feature>
<keyword evidence="3" id="KW-0804">Transcription</keyword>
<protein>
    <submittedName>
        <fullName evidence="6">TetR/AcrR family transcriptional repressor of nem operon</fullName>
    </submittedName>
</protein>
<dbReference type="EMBL" id="QUNO01000007">
    <property type="protein sequence ID" value="REH45899.1"/>
    <property type="molecule type" value="Genomic_DNA"/>
</dbReference>
<dbReference type="InterPro" id="IPR009057">
    <property type="entry name" value="Homeodomain-like_sf"/>
</dbReference>
<evidence type="ECO:0000256" key="4">
    <source>
        <dbReference type="PROSITE-ProRule" id="PRU00335"/>
    </source>
</evidence>
<dbReference type="InterPro" id="IPR001647">
    <property type="entry name" value="HTH_TetR"/>
</dbReference>
<evidence type="ECO:0000256" key="3">
    <source>
        <dbReference type="ARBA" id="ARBA00023163"/>
    </source>
</evidence>
<dbReference type="Pfam" id="PF00440">
    <property type="entry name" value="TetR_N"/>
    <property type="match status" value="1"/>
</dbReference>
<proteinExistence type="predicted"/>
<evidence type="ECO:0000256" key="1">
    <source>
        <dbReference type="ARBA" id="ARBA00023015"/>
    </source>
</evidence>
<dbReference type="Proteomes" id="UP000256269">
    <property type="component" value="Unassembled WGS sequence"/>
</dbReference>
<dbReference type="Gene3D" id="1.10.357.10">
    <property type="entry name" value="Tetracycline Repressor, domain 2"/>
    <property type="match status" value="1"/>
</dbReference>
<dbReference type="PANTHER" id="PTHR47506">
    <property type="entry name" value="TRANSCRIPTIONAL REGULATORY PROTEIN"/>
    <property type="match status" value="1"/>
</dbReference>
<keyword evidence="1" id="KW-0805">Transcription regulation</keyword>